<keyword evidence="5 8" id="KW-0418">Kinase</keyword>
<gene>
    <name evidence="8" type="ORF">AWB83_01165</name>
</gene>
<dbReference type="InterPro" id="IPR036890">
    <property type="entry name" value="HATPase_C_sf"/>
</dbReference>
<dbReference type="InterPro" id="IPR005467">
    <property type="entry name" value="His_kinase_dom"/>
</dbReference>
<sequence length="273" mass="30139">MERVPSELDPLIASLNGMLAGLESSFQRLSQLTADLAHDMRTPLANMRGSTEVALARPRSVEEYQALPVSNVEECERLSRMIENVLFLARAEHPQFTRPMREFDADEELRRIAEYFEGPAEDAGVRIVVCGSDRVTADVELFRRAVSNLLANAVRYTPRKGIIHAVGAREPRARARMRRKRRRADRRGSGSPSSGPSWSFTAAMRTPRAMHSARASCCPFLMRAGALRRVPDASSAIAQVVERVATHYAAGSAGQPSSNTQLSTVRRSAHPSD</sequence>
<dbReference type="PANTHER" id="PTHR45436:SF3">
    <property type="entry name" value="SENSOR HISTIDINE KINASE HPRS"/>
    <property type="match status" value="1"/>
</dbReference>
<dbReference type="EC" id="2.7.13.3" evidence="2"/>
<dbReference type="InterPro" id="IPR050428">
    <property type="entry name" value="TCS_sensor_his_kinase"/>
</dbReference>
<dbReference type="Proteomes" id="UP000054978">
    <property type="component" value="Unassembled WGS sequence"/>
</dbReference>
<dbReference type="AlphaFoldDB" id="A0A158A0I3"/>
<dbReference type="GO" id="GO:0000155">
    <property type="term" value="F:phosphorelay sensor kinase activity"/>
    <property type="evidence" value="ECO:0007669"/>
    <property type="project" value="InterPro"/>
</dbReference>
<dbReference type="Pfam" id="PF00512">
    <property type="entry name" value="HisKA"/>
    <property type="match status" value="1"/>
</dbReference>
<accession>A0A158A0I3</accession>
<keyword evidence="3" id="KW-0597">Phosphoprotein</keyword>
<evidence type="ECO:0000256" key="1">
    <source>
        <dbReference type="ARBA" id="ARBA00000085"/>
    </source>
</evidence>
<feature type="domain" description="Histidine kinase" evidence="7">
    <location>
        <begin position="35"/>
        <end position="163"/>
    </location>
</feature>
<feature type="compositionally biased region" description="Polar residues" evidence="6">
    <location>
        <begin position="254"/>
        <end position="266"/>
    </location>
</feature>
<feature type="compositionally biased region" description="Basic residues" evidence="6">
    <location>
        <begin position="174"/>
        <end position="185"/>
    </location>
</feature>
<dbReference type="CDD" id="cd00082">
    <property type="entry name" value="HisKA"/>
    <property type="match status" value="1"/>
</dbReference>
<feature type="region of interest" description="Disordered" evidence="6">
    <location>
        <begin position="249"/>
        <end position="273"/>
    </location>
</feature>
<dbReference type="SUPFAM" id="SSF47384">
    <property type="entry name" value="Homodimeric domain of signal transducing histidine kinase"/>
    <property type="match status" value="1"/>
</dbReference>
<evidence type="ECO:0000256" key="6">
    <source>
        <dbReference type="SAM" id="MobiDB-lite"/>
    </source>
</evidence>
<evidence type="ECO:0000256" key="3">
    <source>
        <dbReference type="ARBA" id="ARBA00022553"/>
    </source>
</evidence>
<dbReference type="STRING" id="1777144.AWB83_01165"/>
<comment type="caution">
    <text evidence="8">The sequence shown here is derived from an EMBL/GenBank/DDBJ whole genome shotgun (WGS) entry which is preliminary data.</text>
</comment>
<comment type="catalytic activity">
    <reaction evidence="1">
        <text>ATP + protein L-histidine = ADP + protein N-phospho-L-histidine.</text>
        <dbReference type="EC" id="2.7.13.3"/>
    </reaction>
</comment>
<evidence type="ECO:0000313" key="9">
    <source>
        <dbReference type="Proteomes" id="UP000054978"/>
    </source>
</evidence>
<evidence type="ECO:0000256" key="4">
    <source>
        <dbReference type="ARBA" id="ARBA00022679"/>
    </source>
</evidence>
<feature type="region of interest" description="Disordered" evidence="6">
    <location>
        <begin position="167"/>
        <end position="200"/>
    </location>
</feature>
<dbReference type="EMBL" id="FCOB02000004">
    <property type="protein sequence ID" value="SAK50647.1"/>
    <property type="molecule type" value="Genomic_DNA"/>
</dbReference>
<protein>
    <recommendedName>
        <fullName evidence="2">histidine kinase</fullName>
        <ecNumber evidence="2">2.7.13.3</ecNumber>
    </recommendedName>
</protein>
<dbReference type="PANTHER" id="PTHR45436">
    <property type="entry name" value="SENSOR HISTIDINE KINASE YKOH"/>
    <property type="match status" value="1"/>
</dbReference>
<dbReference type="SMART" id="SM00388">
    <property type="entry name" value="HisKA"/>
    <property type="match status" value="1"/>
</dbReference>
<dbReference type="GO" id="GO:0005886">
    <property type="term" value="C:plasma membrane"/>
    <property type="evidence" value="ECO:0007669"/>
    <property type="project" value="TreeGrafter"/>
</dbReference>
<evidence type="ECO:0000259" key="7">
    <source>
        <dbReference type="PROSITE" id="PS50109"/>
    </source>
</evidence>
<evidence type="ECO:0000256" key="5">
    <source>
        <dbReference type="ARBA" id="ARBA00022777"/>
    </source>
</evidence>
<organism evidence="8 9">
    <name type="scientific">Caballeronia ptereochthonis</name>
    <dbReference type="NCBI Taxonomy" id="1777144"/>
    <lineage>
        <taxon>Bacteria</taxon>
        <taxon>Pseudomonadati</taxon>
        <taxon>Pseudomonadota</taxon>
        <taxon>Betaproteobacteria</taxon>
        <taxon>Burkholderiales</taxon>
        <taxon>Burkholderiaceae</taxon>
        <taxon>Caballeronia</taxon>
    </lineage>
</organism>
<evidence type="ECO:0000256" key="2">
    <source>
        <dbReference type="ARBA" id="ARBA00012438"/>
    </source>
</evidence>
<feature type="compositionally biased region" description="Low complexity" evidence="6">
    <location>
        <begin position="189"/>
        <end position="199"/>
    </location>
</feature>
<dbReference type="InterPro" id="IPR036097">
    <property type="entry name" value="HisK_dim/P_sf"/>
</dbReference>
<dbReference type="PROSITE" id="PS50109">
    <property type="entry name" value="HIS_KIN"/>
    <property type="match status" value="1"/>
</dbReference>
<reference evidence="8" key="1">
    <citation type="submission" date="2016-01" db="EMBL/GenBank/DDBJ databases">
        <authorList>
            <person name="Peeters C."/>
        </authorList>
    </citation>
    <scope>NUCLEOTIDE SEQUENCE [LARGE SCALE GENOMIC DNA]</scope>
    <source>
        <strain evidence="8">LMG 29326</strain>
    </source>
</reference>
<keyword evidence="9" id="KW-1185">Reference proteome</keyword>
<name>A0A158A0I3_9BURK</name>
<dbReference type="InterPro" id="IPR003661">
    <property type="entry name" value="HisK_dim/P_dom"/>
</dbReference>
<dbReference type="SUPFAM" id="SSF55874">
    <property type="entry name" value="ATPase domain of HSP90 chaperone/DNA topoisomerase II/histidine kinase"/>
    <property type="match status" value="1"/>
</dbReference>
<dbReference type="Gene3D" id="1.10.287.130">
    <property type="match status" value="1"/>
</dbReference>
<evidence type="ECO:0000313" key="8">
    <source>
        <dbReference type="EMBL" id="SAK50647.1"/>
    </source>
</evidence>
<dbReference type="Gene3D" id="3.30.565.10">
    <property type="entry name" value="Histidine kinase-like ATPase, C-terminal domain"/>
    <property type="match status" value="1"/>
</dbReference>
<proteinExistence type="predicted"/>
<keyword evidence="4" id="KW-0808">Transferase</keyword>